<feature type="compositionally biased region" description="Polar residues" evidence="1">
    <location>
        <begin position="31"/>
        <end position="40"/>
    </location>
</feature>
<proteinExistence type="predicted"/>
<sequence length="454" mass="51921">MPKKQSKESHKPSKKVDSKKLFKTTKRTACKDQQTASKFPTTRKVPFKKASKNIPCLQNDAPSIQETPIAPPKTQSKIRTLRITTLEKQITSKQIGKKADRPTRLRKSTQKIFEFMRERKNGSAPQIDLAEAELRSLAKRFGLSYTQVYKWNWDIKRKEQILEGHNLLDIQQPFEVDLQELAQMLGLTDSINSQAQEIIQARSSQNSLMIVKVPNYSPPKCQPVVQLAKQDKDEEIKDEPLEIDSEGSSTSDYRDFAGFSLPGQESRHQNNFQASSQLFNPRIYSDYINDHIANVQCSLDPNIDLSSQMGEHDHANNRFECSEDMRFHQPPVSFQHAQNTFRGCHPQANCFDHQEPSTQHLLYQSKMMMQMNEINLDDFSFDQTYQAQRDSKKLSLNNQSAVGERPFDNAKSIIIQIKVTKEDGRSMLVSREIAVKKGQSGGPLLAEYITSILR</sequence>
<feature type="region of interest" description="Disordered" evidence="1">
    <location>
        <begin position="1"/>
        <end position="42"/>
    </location>
</feature>
<dbReference type="Proteomes" id="UP000785679">
    <property type="component" value="Unassembled WGS sequence"/>
</dbReference>
<evidence type="ECO:0000256" key="1">
    <source>
        <dbReference type="SAM" id="MobiDB-lite"/>
    </source>
</evidence>
<dbReference type="EMBL" id="RRYP01008529">
    <property type="protein sequence ID" value="TNV79712.1"/>
    <property type="molecule type" value="Genomic_DNA"/>
</dbReference>
<accession>A0A8J8T2C8</accession>
<evidence type="ECO:0000313" key="3">
    <source>
        <dbReference type="Proteomes" id="UP000785679"/>
    </source>
</evidence>
<comment type="caution">
    <text evidence="2">The sequence shown here is derived from an EMBL/GenBank/DDBJ whole genome shotgun (WGS) entry which is preliminary data.</text>
</comment>
<dbReference type="AlphaFoldDB" id="A0A8J8T2C8"/>
<gene>
    <name evidence="2" type="ORF">FGO68_gene9469</name>
</gene>
<evidence type="ECO:0000313" key="2">
    <source>
        <dbReference type="EMBL" id="TNV79712.1"/>
    </source>
</evidence>
<organism evidence="2 3">
    <name type="scientific">Halteria grandinella</name>
    <dbReference type="NCBI Taxonomy" id="5974"/>
    <lineage>
        <taxon>Eukaryota</taxon>
        <taxon>Sar</taxon>
        <taxon>Alveolata</taxon>
        <taxon>Ciliophora</taxon>
        <taxon>Intramacronucleata</taxon>
        <taxon>Spirotrichea</taxon>
        <taxon>Stichotrichia</taxon>
        <taxon>Sporadotrichida</taxon>
        <taxon>Halteriidae</taxon>
        <taxon>Halteria</taxon>
    </lineage>
</organism>
<feature type="compositionally biased region" description="Basic and acidic residues" evidence="1">
    <location>
        <begin position="1"/>
        <end position="20"/>
    </location>
</feature>
<name>A0A8J8T2C8_HALGN</name>
<protein>
    <submittedName>
        <fullName evidence="2">Uncharacterized protein</fullName>
    </submittedName>
</protein>
<reference evidence="2" key="1">
    <citation type="submission" date="2019-06" db="EMBL/GenBank/DDBJ databases">
        <authorList>
            <person name="Zheng W."/>
        </authorList>
    </citation>
    <scope>NUCLEOTIDE SEQUENCE</scope>
    <source>
        <strain evidence="2">QDHG01</strain>
    </source>
</reference>
<keyword evidence="3" id="KW-1185">Reference proteome</keyword>